<evidence type="ECO:0000313" key="2">
    <source>
        <dbReference type="Proteomes" id="UP001164539"/>
    </source>
</evidence>
<comment type="caution">
    <text evidence="1">The sequence shown here is derived from an EMBL/GenBank/DDBJ whole genome shotgun (WGS) entry which is preliminary data.</text>
</comment>
<evidence type="ECO:0000313" key="1">
    <source>
        <dbReference type="EMBL" id="KAJ4729341.1"/>
    </source>
</evidence>
<gene>
    <name evidence="1" type="ORF">OWV82_002139</name>
</gene>
<organism evidence="1 2">
    <name type="scientific">Melia azedarach</name>
    <name type="common">Chinaberry tree</name>
    <dbReference type="NCBI Taxonomy" id="155640"/>
    <lineage>
        <taxon>Eukaryota</taxon>
        <taxon>Viridiplantae</taxon>
        <taxon>Streptophyta</taxon>
        <taxon>Embryophyta</taxon>
        <taxon>Tracheophyta</taxon>
        <taxon>Spermatophyta</taxon>
        <taxon>Magnoliopsida</taxon>
        <taxon>eudicotyledons</taxon>
        <taxon>Gunneridae</taxon>
        <taxon>Pentapetalae</taxon>
        <taxon>rosids</taxon>
        <taxon>malvids</taxon>
        <taxon>Sapindales</taxon>
        <taxon>Meliaceae</taxon>
        <taxon>Melia</taxon>
    </lineage>
</organism>
<name>A0ACC1Z0Q2_MELAZ</name>
<dbReference type="Proteomes" id="UP001164539">
    <property type="component" value="Chromosome 1"/>
</dbReference>
<reference evidence="1 2" key="1">
    <citation type="journal article" date="2023" name="Science">
        <title>Complex scaffold remodeling in plant triterpene biosynthesis.</title>
        <authorList>
            <person name="De La Pena R."/>
            <person name="Hodgson H."/>
            <person name="Liu J.C."/>
            <person name="Stephenson M.J."/>
            <person name="Martin A.C."/>
            <person name="Owen C."/>
            <person name="Harkess A."/>
            <person name="Leebens-Mack J."/>
            <person name="Jimenez L.E."/>
            <person name="Osbourn A."/>
            <person name="Sattely E.S."/>
        </authorList>
    </citation>
    <scope>NUCLEOTIDE SEQUENCE [LARGE SCALE GENOMIC DNA]</scope>
    <source>
        <strain evidence="2">cv. JPN11</strain>
        <tissue evidence="1">Leaf</tissue>
    </source>
</reference>
<keyword evidence="2" id="KW-1185">Reference proteome</keyword>
<accession>A0ACC1Z0Q2</accession>
<sequence length="366" mass="41239">MPEASKSLLASTNHDILKPDYFGYYTREIMELLSQDEDFLPFASRTSEFTKRDYGGVRSMDTSKDSFNGIFSSFSNSIGAELSDIKKERLKSLLRQGVFDLTPEVDEMLDPVISMCQLQSQLRRKCSSNVIGAAAEGDAEQVPHKKLKTSSSSSSANTLNGGSCREDSVANHIDSKSSDAALLEKEISNFKKNCVSCHFQKSSQWITGPEGPKSLCDACRSIYGKERDLHSDSNMVADKENGEVNDDLQFLLETNGPQVDKTVKKYSDELFAKLEHMEQQLEELLNAVMSKCRPMTRAEKQELRKLIQMLPQRNLNRVVEIVQHSKLAETRSSGELFVDLEQEDNVTLWRLYYYVKAVEKAGELLV</sequence>
<dbReference type="EMBL" id="CM051394">
    <property type="protein sequence ID" value="KAJ4729341.1"/>
    <property type="molecule type" value="Genomic_DNA"/>
</dbReference>
<protein>
    <submittedName>
        <fullName evidence="1">Transcription factor like</fullName>
    </submittedName>
</protein>
<proteinExistence type="predicted"/>